<feature type="compositionally biased region" description="Low complexity" evidence="1">
    <location>
        <begin position="28"/>
        <end position="37"/>
    </location>
</feature>
<sequence length="410" mass="43435">MSNSHSKRNAVDAVRATTGAGHTEARRAASAARQRPMSDVDPIAVPAPVAVSVAQHLRAAGFHIAAVHQLGRDNGVLPQFRSDMVTGPAAQFGTALSQVSSRLTDLSTWSERTAHRSGAITCVPEHLSRSADSEAALRILYPELPDDAGGDRWCAKAGGRMPLPGEGHVEPSSDTVPWSARSLLPGAAPEWTLSAHGSGINVRSAGDVVPGTPSAAIWDANEHVHRYLSSWMSRAGDSPADLAAALDGLVALASALPKAIEMVSREIARRSKEGLLEGVDRQRLAQSAAKLTAMTAETAEDRVGQINHLRGAVHGIRRAVTGATAVLPPAPGMRAKLERIAPRFTGRSAAQLRTELGEEAFLQRQISRARPGDYSRHDLLERMLTWMHATGATEYDAAAHLAAENKAVTA</sequence>
<reference evidence="2 3" key="1">
    <citation type="submission" date="2018-06" db="EMBL/GenBank/DDBJ databases">
        <title>Genomic Encyclopedia of Type Strains, Phase IV (KMG-IV): sequencing the most valuable type-strain genomes for metagenomic binning, comparative biology and taxonomic classification.</title>
        <authorList>
            <person name="Goeker M."/>
        </authorList>
    </citation>
    <scope>NUCLEOTIDE SEQUENCE [LARGE SCALE GENOMIC DNA]</scope>
    <source>
        <strain evidence="2 3">DSM 45479</strain>
    </source>
</reference>
<evidence type="ECO:0000256" key="1">
    <source>
        <dbReference type="SAM" id="MobiDB-lite"/>
    </source>
</evidence>
<organism evidence="2 3">
    <name type="scientific">Lentzea atacamensis</name>
    <dbReference type="NCBI Taxonomy" id="531938"/>
    <lineage>
        <taxon>Bacteria</taxon>
        <taxon>Bacillati</taxon>
        <taxon>Actinomycetota</taxon>
        <taxon>Actinomycetes</taxon>
        <taxon>Pseudonocardiales</taxon>
        <taxon>Pseudonocardiaceae</taxon>
        <taxon>Lentzea</taxon>
    </lineage>
</organism>
<gene>
    <name evidence="2" type="ORF">C8D87_11418</name>
</gene>
<name>A0ABX9DZ65_9PSEU</name>
<dbReference type="Proteomes" id="UP000248714">
    <property type="component" value="Unassembled WGS sequence"/>
</dbReference>
<evidence type="ECO:0000313" key="2">
    <source>
        <dbReference type="EMBL" id="RAS59406.1"/>
    </source>
</evidence>
<dbReference type="EMBL" id="QLTT01000014">
    <property type="protein sequence ID" value="RAS59406.1"/>
    <property type="molecule type" value="Genomic_DNA"/>
</dbReference>
<comment type="caution">
    <text evidence="2">The sequence shown here is derived from an EMBL/GenBank/DDBJ whole genome shotgun (WGS) entry which is preliminary data.</text>
</comment>
<accession>A0ABX9DZ65</accession>
<protein>
    <submittedName>
        <fullName evidence="2">Uncharacterized protein</fullName>
    </submittedName>
</protein>
<evidence type="ECO:0000313" key="3">
    <source>
        <dbReference type="Proteomes" id="UP000248714"/>
    </source>
</evidence>
<feature type="region of interest" description="Disordered" evidence="1">
    <location>
        <begin position="1"/>
        <end position="37"/>
    </location>
</feature>
<keyword evidence="3" id="KW-1185">Reference proteome</keyword>
<proteinExistence type="predicted"/>